<keyword evidence="9" id="KW-0830">Ubiquinone</keyword>
<gene>
    <name evidence="10" type="primary">nad3</name>
</gene>
<comment type="subcellular location">
    <subcellularLocation>
        <location evidence="1">Membrane</location>
    </subcellularLocation>
    <subcellularLocation>
        <location evidence="9">Mitochondrion membrane</location>
        <topology evidence="9">Multi-pass membrane protein</topology>
    </subcellularLocation>
</comment>
<keyword evidence="9" id="KW-0520">NAD</keyword>
<protein>
    <recommendedName>
        <fullName evidence="3 9">NADH-ubiquinone oxidoreductase chain 3</fullName>
        <ecNumber evidence="9">7.1.1.2</ecNumber>
    </recommendedName>
</protein>
<keyword evidence="9 10" id="KW-0496">Mitochondrion</keyword>
<dbReference type="EMBL" id="MG193529">
    <property type="protein sequence ID" value="AXS66546.1"/>
    <property type="molecule type" value="Genomic_DNA"/>
</dbReference>
<dbReference type="InterPro" id="IPR000440">
    <property type="entry name" value="NADH_UbQ/plastoQ_OxRdtase_su3"/>
</dbReference>
<feature type="transmembrane region" description="Helical" evidence="9">
    <location>
        <begin position="54"/>
        <end position="79"/>
    </location>
</feature>
<keyword evidence="7 9" id="KW-0472">Membrane</keyword>
<dbReference type="EC" id="7.1.1.2" evidence="9"/>
<dbReference type="InterPro" id="IPR038430">
    <property type="entry name" value="NDAH_ubi_oxred_su3_sf"/>
</dbReference>
<evidence type="ECO:0000256" key="1">
    <source>
        <dbReference type="ARBA" id="ARBA00004370"/>
    </source>
</evidence>
<sequence>MLLMTITTITLLILSMALMIMNYLISNNMNNREKASPFECGFDPKSSSRMPFSIHFFLIAIIFLVFDVEITLIFPMIISLNMSNILMYNLIFSTFLIILLIGTYHEMNQGMLNWTH</sequence>
<dbReference type="PANTHER" id="PTHR11058:SF9">
    <property type="entry name" value="NADH-UBIQUINONE OXIDOREDUCTASE CHAIN 3"/>
    <property type="match status" value="1"/>
</dbReference>
<evidence type="ECO:0000256" key="8">
    <source>
        <dbReference type="ARBA" id="ARBA00049551"/>
    </source>
</evidence>
<keyword evidence="5 9" id="KW-0812">Transmembrane</keyword>
<comment type="similarity">
    <text evidence="2 9">Belongs to the complex I subunit 3 family.</text>
</comment>
<evidence type="ECO:0000256" key="9">
    <source>
        <dbReference type="RuleBase" id="RU003640"/>
    </source>
</evidence>
<dbReference type="Pfam" id="PF00507">
    <property type="entry name" value="Oxidored_q4"/>
    <property type="match status" value="1"/>
</dbReference>
<comment type="catalytic activity">
    <reaction evidence="8 9">
        <text>a ubiquinone + NADH + 5 H(+)(in) = a ubiquinol + NAD(+) + 4 H(+)(out)</text>
        <dbReference type="Rhea" id="RHEA:29091"/>
        <dbReference type="Rhea" id="RHEA-COMP:9565"/>
        <dbReference type="Rhea" id="RHEA-COMP:9566"/>
        <dbReference type="ChEBI" id="CHEBI:15378"/>
        <dbReference type="ChEBI" id="CHEBI:16389"/>
        <dbReference type="ChEBI" id="CHEBI:17976"/>
        <dbReference type="ChEBI" id="CHEBI:57540"/>
        <dbReference type="ChEBI" id="CHEBI:57945"/>
        <dbReference type="EC" id="7.1.1.2"/>
    </reaction>
</comment>
<reference evidence="10" key="1">
    <citation type="journal article" date="2018" name="J. ISSAAS">
        <title>The contribution of mitochondrial metagenomics to large-scale data mining and phylogenetic analysis of Coleoptera.</title>
        <authorList>
            <person name="Miller K."/>
            <person name="Linard B."/>
            <person name="Motyka M."/>
            <person name="Bocek M."/>
            <person name="Vogler A.P."/>
        </authorList>
    </citation>
    <scope>NUCLEOTIDE SEQUENCE</scope>
</reference>
<dbReference type="GO" id="GO:0030964">
    <property type="term" value="C:NADH dehydrogenase complex"/>
    <property type="evidence" value="ECO:0007669"/>
    <property type="project" value="TreeGrafter"/>
</dbReference>
<geneLocation type="mitochondrion" evidence="10"/>
<keyword evidence="4 9" id="KW-0813">Transport</keyword>
<dbReference type="AlphaFoldDB" id="A0A346RKE9"/>
<feature type="transmembrane region" description="Helical" evidence="9">
    <location>
        <begin position="85"/>
        <end position="104"/>
    </location>
</feature>
<proteinExistence type="inferred from homology"/>
<keyword evidence="6 9" id="KW-1133">Transmembrane helix</keyword>
<keyword evidence="9" id="KW-1278">Translocase</keyword>
<keyword evidence="9" id="KW-0249">Electron transport</keyword>
<evidence type="ECO:0000256" key="6">
    <source>
        <dbReference type="ARBA" id="ARBA00022989"/>
    </source>
</evidence>
<evidence type="ECO:0000256" key="7">
    <source>
        <dbReference type="ARBA" id="ARBA00023136"/>
    </source>
</evidence>
<evidence type="ECO:0000256" key="4">
    <source>
        <dbReference type="ARBA" id="ARBA00022448"/>
    </source>
</evidence>
<name>A0A346RKE9_9COLE</name>
<keyword evidence="9" id="KW-0679">Respiratory chain</keyword>
<dbReference type="PANTHER" id="PTHR11058">
    <property type="entry name" value="NADH-UBIQUINONE OXIDOREDUCTASE CHAIN 3"/>
    <property type="match status" value="1"/>
</dbReference>
<accession>A0A346RKE9</accession>
<comment type="function">
    <text evidence="9">Core subunit of the mitochondrial membrane respiratory chain NADH dehydrogenase (Complex I) which catalyzes electron transfer from NADH through the respiratory chain, using ubiquinone as an electron acceptor. Essential for the catalytic activity of complex I.</text>
</comment>
<feature type="transmembrane region" description="Helical" evidence="9">
    <location>
        <begin position="6"/>
        <end position="25"/>
    </location>
</feature>
<dbReference type="GO" id="GO:0031966">
    <property type="term" value="C:mitochondrial membrane"/>
    <property type="evidence" value="ECO:0007669"/>
    <property type="project" value="UniProtKB-SubCell"/>
</dbReference>
<evidence type="ECO:0000256" key="3">
    <source>
        <dbReference type="ARBA" id="ARBA00021007"/>
    </source>
</evidence>
<organism evidence="10">
    <name type="scientific">Bostrichoidea sp. 6 KM-2017</name>
    <dbReference type="NCBI Taxonomy" id="2219280"/>
    <lineage>
        <taxon>Eukaryota</taxon>
        <taxon>Metazoa</taxon>
        <taxon>Ecdysozoa</taxon>
        <taxon>Arthropoda</taxon>
        <taxon>Hexapoda</taxon>
        <taxon>Insecta</taxon>
        <taxon>Pterygota</taxon>
        <taxon>Neoptera</taxon>
        <taxon>Endopterygota</taxon>
        <taxon>Coleoptera</taxon>
        <taxon>Polyphaga</taxon>
        <taxon>Bostrichiformia</taxon>
    </lineage>
</organism>
<evidence type="ECO:0000256" key="2">
    <source>
        <dbReference type="ARBA" id="ARBA00008472"/>
    </source>
</evidence>
<dbReference type="Gene3D" id="1.20.58.1610">
    <property type="entry name" value="NADH:ubiquinone/plastoquinone oxidoreductase, chain 3"/>
    <property type="match status" value="1"/>
</dbReference>
<evidence type="ECO:0000256" key="5">
    <source>
        <dbReference type="ARBA" id="ARBA00022692"/>
    </source>
</evidence>
<evidence type="ECO:0000313" key="10">
    <source>
        <dbReference type="EMBL" id="AXS66546.1"/>
    </source>
</evidence>
<dbReference type="GO" id="GO:0008137">
    <property type="term" value="F:NADH dehydrogenase (ubiquinone) activity"/>
    <property type="evidence" value="ECO:0007669"/>
    <property type="project" value="UniProtKB-UniRule"/>
</dbReference>